<evidence type="ECO:0000313" key="1">
    <source>
        <dbReference type="EMBL" id="GAG25807.1"/>
    </source>
</evidence>
<accession>X0WRH0</accession>
<protein>
    <submittedName>
        <fullName evidence="1">Uncharacterized protein</fullName>
    </submittedName>
</protein>
<name>X0WRH0_9ZZZZ</name>
<dbReference type="EMBL" id="BARS01034759">
    <property type="protein sequence ID" value="GAG25807.1"/>
    <property type="molecule type" value="Genomic_DNA"/>
</dbReference>
<comment type="caution">
    <text evidence="1">The sequence shown here is derived from an EMBL/GenBank/DDBJ whole genome shotgun (WGS) entry which is preliminary data.</text>
</comment>
<proteinExistence type="predicted"/>
<organism evidence="1">
    <name type="scientific">marine sediment metagenome</name>
    <dbReference type="NCBI Taxonomy" id="412755"/>
    <lineage>
        <taxon>unclassified sequences</taxon>
        <taxon>metagenomes</taxon>
        <taxon>ecological metagenomes</taxon>
    </lineage>
</organism>
<gene>
    <name evidence="1" type="ORF">S01H1_53656</name>
</gene>
<reference evidence="1" key="1">
    <citation type="journal article" date="2014" name="Front. Microbiol.">
        <title>High frequency of phylogenetically diverse reductive dehalogenase-homologous genes in deep subseafloor sedimentary metagenomes.</title>
        <authorList>
            <person name="Kawai M."/>
            <person name="Futagami T."/>
            <person name="Toyoda A."/>
            <person name="Takaki Y."/>
            <person name="Nishi S."/>
            <person name="Hori S."/>
            <person name="Arai W."/>
            <person name="Tsubouchi T."/>
            <person name="Morono Y."/>
            <person name="Uchiyama I."/>
            <person name="Ito T."/>
            <person name="Fujiyama A."/>
            <person name="Inagaki F."/>
            <person name="Takami H."/>
        </authorList>
    </citation>
    <scope>NUCLEOTIDE SEQUENCE</scope>
    <source>
        <strain evidence="1">Expedition CK06-06</strain>
    </source>
</reference>
<dbReference type="AlphaFoldDB" id="X0WRH0"/>
<sequence>MSFNKKIYIDNIVISAKVGSKDSLNRLQEIYKFAINEVYNSFCEIYKFLKERKMEVYYDYDIAFKQSINSYDFSGYLSFSYHVREKIIESTKKTLLKYGYTQKILVSNKAIVSKIRRAECLLDRSEVFSCMKTISVLQK</sequence>
<feature type="non-terminal residue" evidence="1">
    <location>
        <position position="139"/>
    </location>
</feature>